<dbReference type="EMBL" id="CP009920">
    <property type="protein sequence ID" value="AJI20585.1"/>
    <property type="molecule type" value="Genomic_DNA"/>
</dbReference>
<dbReference type="InterPro" id="IPR018299">
    <property type="entry name" value="Alkaline_phosphatase_AS"/>
</dbReference>
<feature type="binding site" evidence="8">
    <location>
        <position position="146"/>
    </location>
    <ligand>
        <name>Mg(2+)</name>
        <dbReference type="ChEBI" id="CHEBI:18420"/>
    </ligand>
</feature>
<dbReference type="Pfam" id="PF00245">
    <property type="entry name" value="Alk_phosphatase"/>
    <property type="match status" value="1"/>
</dbReference>
<evidence type="ECO:0000256" key="6">
    <source>
        <dbReference type="ARBA" id="ARBA00022842"/>
    </source>
</evidence>
<evidence type="ECO:0000256" key="8">
    <source>
        <dbReference type="PIRSR" id="PIRSR601952-2"/>
    </source>
</evidence>
<comment type="cofactor">
    <cofactor evidence="8">
        <name>Mg(2+)</name>
        <dbReference type="ChEBI" id="CHEBI:18420"/>
    </cofactor>
    <text evidence="8">Binds 1 Mg(2+) ion.</text>
</comment>
<name>A0A0B6A6M9_PRIM2</name>
<feature type="compositionally biased region" description="Basic and acidic residues" evidence="10">
    <location>
        <begin position="190"/>
        <end position="204"/>
    </location>
</feature>
<reference evidence="12 13" key="1">
    <citation type="journal article" date="2015" name="Genome Announc.">
        <title>Complete genome sequences for 35 biothreat assay-relevant bacillus species.</title>
        <authorList>
            <person name="Johnson S.L."/>
            <person name="Daligault H.E."/>
            <person name="Davenport K.W."/>
            <person name="Jaissle J."/>
            <person name="Frey K.G."/>
            <person name="Ladner J.T."/>
            <person name="Broomall S.M."/>
            <person name="Bishop-Lilly K.A."/>
            <person name="Bruce D.C."/>
            <person name="Gibbons H.S."/>
            <person name="Coyne S.R."/>
            <person name="Lo C.C."/>
            <person name="Meincke L."/>
            <person name="Munk A.C."/>
            <person name="Koroleva G.I."/>
            <person name="Rosenzweig C.N."/>
            <person name="Palacios G.F."/>
            <person name="Redden C.L."/>
            <person name="Minogue T.D."/>
            <person name="Chain P.S."/>
        </authorList>
    </citation>
    <scope>NUCLEOTIDE SEQUENCE [LARGE SCALE GENOMIC DNA]</scope>
    <source>
        <strain evidence="13">ATCC 14581 / DSM 32 / JCM 2506 / NBRC 15308 / NCIMB 9376 / NCTC 10342 / NRRL B-14308 / VKM B-512</strain>
    </source>
</reference>
<feature type="binding site" evidence="8">
    <location>
        <position position="293"/>
    </location>
    <ligand>
        <name>Zn(2+)</name>
        <dbReference type="ChEBI" id="CHEBI:29105"/>
        <label>2</label>
    </ligand>
</feature>
<dbReference type="Gene3D" id="3.40.720.10">
    <property type="entry name" value="Alkaline Phosphatase, subunit A"/>
    <property type="match status" value="1"/>
</dbReference>
<accession>A0A0B6A6M9</accession>
<gene>
    <name evidence="12" type="ORF">BG04_3806</name>
</gene>
<evidence type="ECO:0000256" key="11">
    <source>
        <dbReference type="SAM" id="SignalP"/>
    </source>
</evidence>
<dbReference type="RefSeq" id="WP_034653292.1">
    <property type="nucleotide sequence ID" value="NZ_BCVB01000002.1"/>
</dbReference>
<keyword evidence="11" id="KW-0732">Signal</keyword>
<feature type="binding site" evidence="8">
    <location>
        <position position="381"/>
    </location>
    <ligand>
        <name>Zn(2+)</name>
        <dbReference type="ChEBI" id="CHEBI:29105"/>
        <label>2</label>
    </ligand>
</feature>
<protein>
    <submittedName>
        <fullName evidence="12">Alkaline phosphatase family protein</fullName>
    </submittedName>
</protein>
<evidence type="ECO:0000256" key="3">
    <source>
        <dbReference type="ARBA" id="ARBA00022723"/>
    </source>
</evidence>
<sequence length="418" mass="44305">MKKRAIGAAVLSAVTVAALAFGTNSPTDAKAAKGVNNQKAKNVILFVGDGMGTDHRDAIRLAAVGANGKLAMDDMPAVGRVHTSSGNSFVTDSAAAATAMASGVKSYNGAIGVNMKGKPVQTVLEKAKLAGKTTGLVTTSQVTDATPAAFGAHVKDRSAQSDIAKQYLENSKIDVILGGGEDYWYTKGNEGAHSDAPPEDKTEGSKGTQGNLVNKAQKLGYTYVNNENELKYAKGTKLLGLFANEEMFQQAPEGQGDVYNPQVSLKDMTKKAINTLSQNKKGFFLVVEEEAIDEMAHNNNAELMIKAGKQLDDTVKMAKAYAKTHPDTLVLVTADHATGGLALEKVDNKDNDGDEVSKEDGPFAIAHSKEQFVADWTTEEHTSSDVPLNAMGAGSERFTGVYENTYLHDALLKAMNLK</sequence>
<dbReference type="PROSITE" id="PS00123">
    <property type="entry name" value="ALKALINE_PHOSPHATASE"/>
    <property type="match status" value="1"/>
</dbReference>
<organism evidence="12 13">
    <name type="scientific">Priestia megaterium (strain ATCC 14581 / DSM 32 / CCUG 1817 / JCM 2506 / NBRC 15308 / NCIMB 9376 / NCTC 10342 / NRRL B-14308 / VKM B-512 / Ford 19)</name>
    <name type="common">Bacillus megaterium</name>
    <dbReference type="NCBI Taxonomy" id="1348623"/>
    <lineage>
        <taxon>Bacteria</taxon>
        <taxon>Bacillati</taxon>
        <taxon>Bacillota</taxon>
        <taxon>Bacilli</taxon>
        <taxon>Bacillales</taxon>
        <taxon>Bacillaceae</taxon>
        <taxon>Priestia</taxon>
    </lineage>
</organism>
<dbReference type="CDD" id="cd16012">
    <property type="entry name" value="ALP"/>
    <property type="match status" value="1"/>
</dbReference>
<evidence type="ECO:0000313" key="13">
    <source>
        <dbReference type="Proteomes" id="UP000031829"/>
    </source>
</evidence>
<feature type="region of interest" description="Disordered" evidence="10">
    <location>
        <begin position="188"/>
        <end position="211"/>
    </location>
</feature>
<dbReference type="InterPro" id="IPR017850">
    <property type="entry name" value="Alkaline_phosphatase_core_sf"/>
</dbReference>
<feature type="binding site" evidence="8">
    <location>
        <position position="144"/>
    </location>
    <ligand>
        <name>Mg(2+)</name>
        <dbReference type="ChEBI" id="CHEBI:18420"/>
    </ligand>
</feature>
<evidence type="ECO:0000256" key="9">
    <source>
        <dbReference type="RuleBase" id="RU003946"/>
    </source>
</evidence>
<feature type="active site" description="Phosphoserine intermediate" evidence="7">
    <location>
        <position position="93"/>
    </location>
</feature>
<dbReference type="SUPFAM" id="SSF53649">
    <property type="entry name" value="Alkaline phosphatase-like"/>
    <property type="match status" value="1"/>
</dbReference>
<feature type="binding site" evidence="8">
    <location>
        <position position="297"/>
    </location>
    <ligand>
        <name>Zn(2+)</name>
        <dbReference type="ChEBI" id="CHEBI:29105"/>
        <label>2</label>
    </ligand>
</feature>
<feature type="chain" id="PRO_5038477901" evidence="11">
    <location>
        <begin position="21"/>
        <end position="418"/>
    </location>
</feature>
<evidence type="ECO:0000256" key="7">
    <source>
        <dbReference type="PIRSR" id="PIRSR601952-1"/>
    </source>
</evidence>
<dbReference type="KEGG" id="bmeg:BG04_3806"/>
<keyword evidence="6 8" id="KW-0460">Magnesium</keyword>
<dbReference type="Proteomes" id="UP000031829">
    <property type="component" value="Chromosome"/>
</dbReference>
<dbReference type="PANTHER" id="PTHR11596">
    <property type="entry name" value="ALKALINE PHOSPHATASE"/>
    <property type="match status" value="1"/>
</dbReference>
<evidence type="ECO:0000256" key="1">
    <source>
        <dbReference type="ARBA" id="ARBA00005984"/>
    </source>
</evidence>
<comment type="similarity">
    <text evidence="1 9">Belongs to the alkaline phosphatase family.</text>
</comment>
<dbReference type="PANTHER" id="PTHR11596:SF5">
    <property type="entry name" value="ALKALINE PHOSPHATASE"/>
    <property type="match status" value="1"/>
</dbReference>
<comment type="cofactor">
    <cofactor evidence="8">
        <name>Zn(2+)</name>
        <dbReference type="ChEBI" id="CHEBI:29105"/>
    </cofactor>
    <text evidence="8">Binds 2 Zn(2+) ions.</text>
</comment>
<evidence type="ECO:0000256" key="4">
    <source>
        <dbReference type="ARBA" id="ARBA00022801"/>
    </source>
</evidence>
<evidence type="ECO:0000256" key="5">
    <source>
        <dbReference type="ARBA" id="ARBA00022833"/>
    </source>
</evidence>
<dbReference type="GeneID" id="93641855"/>
<evidence type="ECO:0000313" key="12">
    <source>
        <dbReference type="EMBL" id="AJI20585.1"/>
    </source>
</evidence>
<keyword evidence="2" id="KW-0597">Phosphoprotein</keyword>
<proteinExistence type="inferred from homology"/>
<evidence type="ECO:0000256" key="2">
    <source>
        <dbReference type="ARBA" id="ARBA00022553"/>
    </source>
</evidence>
<keyword evidence="3 8" id="KW-0479">Metal-binding</keyword>
<feature type="binding site" evidence="8">
    <location>
        <position position="288"/>
    </location>
    <ligand>
        <name>Mg(2+)</name>
        <dbReference type="ChEBI" id="CHEBI:18420"/>
    </ligand>
</feature>
<feature type="binding site" evidence="8">
    <location>
        <position position="49"/>
    </location>
    <ligand>
        <name>Zn(2+)</name>
        <dbReference type="ChEBI" id="CHEBI:29105"/>
        <label>2</label>
    </ligand>
</feature>
<dbReference type="AlphaFoldDB" id="A0A0B6A6M9"/>
<keyword evidence="5 8" id="KW-0862">Zinc</keyword>
<dbReference type="HOGENOM" id="CLU_008539_6_2_9"/>
<dbReference type="InterPro" id="IPR001952">
    <property type="entry name" value="Alkaline_phosphatase"/>
</dbReference>
<evidence type="ECO:0000256" key="10">
    <source>
        <dbReference type="SAM" id="MobiDB-lite"/>
    </source>
</evidence>
<dbReference type="PRINTS" id="PR00113">
    <property type="entry name" value="ALKPHPHTASE"/>
</dbReference>
<feature type="binding site" evidence="8">
    <location>
        <position position="335"/>
    </location>
    <ligand>
        <name>Zn(2+)</name>
        <dbReference type="ChEBI" id="CHEBI:29105"/>
        <label>2</label>
    </ligand>
</feature>
<feature type="binding site" evidence="8">
    <location>
        <position position="49"/>
    </location>
    <ligand>
        <name>Mg(2+)</name>
        <dbReference type="ChEBI" id="CHEBI:18420"/>
    </ligand>
</feature>
<dbReference type="SMART" id="SM00098">
    <property type="entry name" value="alkPPc"/>
    <property type="match status" value="1"/>
</dbReference>
<dbReference type="GO" id="GO:0004035">
    <property type="term" value="F:alkaline phosphatase activity"/>
    <property type="evidence" value="ECO:0007669"/>
    <property type="project" value="TreeGrafter"/>
</dbReference>
<feature type="signal peptide" evidence="11">
    <location>
        <begin position="1"/>
        <end position="20"/>
    </location>
</feature>
<keyword evidence="4" id="KW-0378">Hydrolase</keyword>
<dbReference type="GO" id="GO:0046872">
    <property type="term" value="F:metal ion binding"/>
    <property type="evidence" value="ECO:0007669"/>
    <property type="project" value="UniProtKB-KW"/>
</dbReference>
<feature type="binding site" evidence="8">
    <location>
        <position position="336"/>
    </location>
    <ligand>
        <name>Zn(2+)</name>
        <dbReference type="ChEBI" id="CHEBI:29105"/>
        <label>2</label>
    </ligand>
</feature>